<evidence type="ECO:0000313" key="14">
    <source>
        <dbReference type="Proteomes" id="UP001501407"/>
    </source>
</evidence>
<dbReference type="Pfam" id="PF01751">
    <property type="entry name" value="Toprim"/>
    <property type="match status" value="1"/>
</dbReference>
<name>A0ABP9MSC5_9MICO</name>
<dbReference type="PRINTS" id="PR01159">
    <property type="entry name" value="DNAGYRASEB"/>
</dbReference>
<dbReference type="Gene3D" id="3.30.230.10">
    <property type="match status" value="1"/>
</dbReference>
<keyword evidence="8" id="KW-0460">Magnesium</keyword>
<evidence type="ECO:0000256" key="10">
    <source>
        <dbReference type="ARBA" id="ARBA00023125"/>
    </source>
</evidence>
<dbReference type="SUPFAM" id="SSF55874">
    <property type="entry name" value="ATPase domain of HSP90 chaperone/DNA topoisomerase II/histidine kinase"/>
    <property type="match status" value="1"/>
</dbReference>
<dbReference type="PROSITE" id="PS00177">
    <property type="entry name" value="TOPOISOMERASE_II"/>
    <property type="match status" value="1"/>
</dbReference>
<keyword evidence="11" id="KW-0413">Isomerase</keyword>
<comment type="cofactor">
    <cofactor evidence="2">
        <name>Mg(2+)</name>
        <dbReference type="ChEBI" id="CHEBI:18420"/>
    </cofactor>
</comment>
<evidence type="ECO:0000256" key="7">
    <source>
        <dbReference type="ARBA" id="ARBA00022840"/>
    </source>
</evidence>
<organism evidence="13 14">
    <name type="scientific">Microbacterium yannicii</name>
    <dbReference type="NCBI Taxonomy" id="671622"/>
    <lineage>
        <taxon>Bacteria</taxon>
        <taxon>Bacillati</taxon>
        <taxon>Actinomycetota</taxon>
        <taxon>Actinomycetes</taxon>
        <taxon>Micrococcales</taxon>
        <taxon>Microbacteriaceae</taxon>
        <taxon>Microbacterium</taxon>
    </lineage>
</organism>
<dbReference type="SUPFAM" id="SSF56719">
    <property type="entry name" value="Type II DNA topoisomerase"/>
    <property type="match status" value="1"/>
</dbReference>
<comment type="caution">
    <text evidence="13">The sequence shown here is derived from an EMBL/GenBank/DDBJ whole genome shotgun (WGS) entry which is preliminary data.</text>
</comment>
<keyword evidence="7" id="KW-0067">ATP-binding</keyword>
<evidence type="ECO:0000256" key="5">
    <source>
        <dbReference type="ARBA" id="ARBA00022723"/>
    </source>
</evidence>
<dbReference type="Gene3D" id="3.30.565.10">
    <property type="entry name" value="Histidine kinase-like ATPase, C-terminal domain"/>
    <property type="match status" value="1"/>
</dbReference>
<evidence type="ECO:0000256" key="1">
    <source>
        <dbReference type="ARBA" id="ARBA00000185"/>
    </source>
</evidence>
<dbReference type="Pfam" id="PF00204">
    <property type="entry name" value="DNA_gyraseB"/>
    <property type="match status" value="1"/>
</dbReference>
<dbReference type="InterPro" id="IPR018522">
    <property type="entry name" value="TopoIIA_CS"/>
</dbReference>
<dbReference type="NCBIfam" id="NF004189">
    <property type="entry name" value="PRK05644.1"/>
    <property type="match status" value="1"/>
</dbReference>
<dbReference type="InterPro" id="IPR036890">
    <property type="entry name" value="HATPase_C_sf"/>
</dbReference>
<proteinExistence type="inferred from homology"/>
<dbReference type="CDD" id="cd00822">
    <property type="entry name" value="TopoII_Trans_DNA_gyrase"/>
    <property type="match status" value="1"/>
</dbReference>
<evidence type="ECO:0000256" key="11">
    <source>
        <dbReference type="ARBA" id="ARBA00023235"/>
    </source>
</evidence>
<dbReference type="InterPro" id="IPR003594">
    <property type="entry name" value="HATPase_dom"/>
</dbReference>
<dbReference type="InterPro" id="IPR002288">
    <property type="entry name" value="DNA_gyrase_B_C"/>
</dbReference>
<comment type="similarity">
    <text evidence="3">Belongs to the type II topoisomerase GyrB family.</text>
</comment>
<dbReference type="PROSITE" id="PS50880">
    <property type="entry name" value="TOPRIM"/>
    <property type="match status" value="1"/>
</dbReference>
<dbReference type="Gene3D" id="3.40.50.670">
    <property type="match status" value="1"/>
</dbReference>
<keyword evidence="9" id="KW-0799">Topoisomerase</keyword>
<accession>A0ABP9MSC5</accession>
<dbReference type="SMART" id="SM00387">
    <property type="entry name" value="HATPase_c"/>
    <property type="match status" value="1"/>
</dbReference>
<dbReference type="InterPro" id="IPR013506">
    <property type="entry name" value="Topo_IIA_bsu_dom2"/>
</dbReference>
<evidence type="ECO:0000256" key="3">
    <source>
        <dbReference type="ARBA" id="ARBA00010708"/>
    </source>
</evidence>
<dbReference type="InterPro" id="IPR006171">
    <property type="entry name" value="TOPRIM_dom"/>
</dbReference>
<dbReference type="PANTHER" id="PTHR45866">
    <property type="entry name" value="DNA GYRASE/TOPOISOMERASE SUBUNIT B"/>
    <property type="match status" value="1"/>
</dbReference>
<feature type="domain" description="Toprim" evidence="12">
    <location>
        <begin position="472"/>
        <end position="586"/>
    </location>
</feature>
<dbReference type="Pfam" id="PF00986">
    <property type="entry name" value="DNA_gyraseB_C"/>
    <property type="match status" value="1"/>
</dbReference>
<sequence length="699" mass="76262">MTAEYSAHHLQVLEGLEAVRKRPGMYIGSTDSRGLMHCLWEIIDNSVDEALAGHGTRIDIVLHADGSVEVRDRARGIPVDIEPRTGLSGVEVVFTKLHAGGKFGGGSYAASGGLHGVGASVVNALSERLDVEVDRGGKTWAMSFHRGEPGQFSNGSPSSTFTPFEQRSELRVAGRAAKGVTGTRIRYWADPQIFTKDATFNLQELEQRARQTAFLVPGLEIVIRDERPSTGSGAGAGSGEPVETSYRFDGGISEFADFLAPDAGITDTWRLTGSGTFTETVPVLQPTGAMVPTEVERECHVDVAVRWGTGYETMSRSFVNIIATPKGGTHQQGFEQGLMKVLRDQVAQNARRLKVGNDKIEKDDILAGLTAVLTVRVPEPQFEGQTKEVLGTPAVRQIVSNVIIRELNARFTSTKRDDKAQTSLLLDKVVSEMKARISARTHKETQRRKNALESSSLPAKLADCRSNDVGESELFIVEGDSALGTAKLARNSEFQALLPIRGKILNVQKASISDMLSNAECAAIIQVIGAGSGRSFDLETARYGKIILMSDADVDGAHIRTLLLTLFFRYMRPLIDEGRVYAAVPPLHRVVVMNPGTKPNDTIYTYSEAELHGLLTKLGKAGKRWQEPVQRYKGLGEMDADQLATTTMDRAGRTLRRVRMQDAEAAASVFELLMGNDVAPRKEFIIDSSDRLVRERIDA</sequence>
<evidence type="ECO:0000256" key="2">
    <source>
        <dbReference type="ARBA" id="ARBA00001946"/>
    </source>
</evidence>
<dbReference type="InterPro" id="IPR014721">
    <property type="entry name" value="Ribsml_uS5_D2-typ_fold_subgr"/>
</dbReference>
<evidence type="ECO:0000256" key="8">
    <source>
        <dbReference type="ARBA" id="ARBA00022842"/>
    </source>
</evidence>
<dbReference type="PRINTS" id="PR00418">
    <property type="entry name" value="TPI2FAMILY"/>
</dbReference>
<dbReference type="PANTHER" id="PTHR45866:SF1">
    <property type="entry name" value="DNA GYRASE SUBUNIT B, MITOCHONDRIAL"/>
    <property type="match status" value="1"/>
</dbReference>
<dbReference type="InterPro" id="IPR000565">
    <property type="entry name" value="Topo_IIA_B"/>
</dbReference>
<dbReference type="InterPro" id="IPR013759">
    <property type="entry name" value="Topo_IIA_B_C"/>
</dbReference>
<evidence type="ECO:0000256" key="6">
    <source>
        <dbReference type="ARBA" id="ARBA00022741"/>
    </source>
</evidence>
<dbReference type="Pfam" id="PF02518">
    <property type="entry name" value="HATPase_c"/>
    <property type="match status" value="1"/>
</dbReference>
<dbReference type="EMBL" id="BAABKZ010000005">
    <property type="protein sequence ID" value="GAA5098956.1"/>
    <property type="molecule type" value="Genomic_DNA"/>
</dbReference>
<gene>
    <name evidence="13" type="ORF">GCM10025760_34600</name>
</gene>
<dbReference type="CDD" id="cd16928">
    <property type="entry name" value="HATPase_GyrB-like"/>
    <property type="match status" value="1"/>
</dbReference>
<keyword evidence="5" id="KW-0479">Metal-binding</keyword>
<dbReference type="InterPro" id="IPR020568">
    <property type="entry name" value="Ribosomal_Su5_D2-typ_SF"/>
</dbReference>
<evidence type="ECO:0000259" key="12">
    <source>
        <dbReference type="PROSITE" id="PS50880"/>
    </source>
</evidence>
<dbReference type="SUPFAM" id="SSF54211">
    <property type="entry name" value="Ribosomal protein S5 domain 2-like"/>
    <property type="match status" value="1"/>
</dbReference>
<keyword evidence="14" id="KW-1185">Reference proteome</keyword>
<evidence type="ECO:0000313" key="13">
    <source>
        <dbReference type="EMBL" id="GAA5098956.1"/>
    </source>
</evidence>
<comment type="catalytic activity">
    <reaction evidence="1">
        <text>ATP-dependent breakage, passage and rejoining of double-stranded DNA.</text>
        <dbReference type="EC" id="5.6.2.2"/>
    </reaction>
</comment>
<protein>
    <recommendedName>
        <fullName evidence="4">DNA topoisomerase (ATP-hydrolyzing)</fullName>
        <ecNumber evidence="4">5.6.2.2</ecNumber>
    </recommendedName>
</protein>
<evidence type="ECO:0000256" key="9">
    <source>
        <dbReference type="ARBA" id="ARBA00023029"/>
    </source>
</evidence>
<reference evidence="14" key="1">
    <citation type="journal article" date="2019" name="Int. J. Syst. Evol. Microbiol.">
        <title>The Global Catalogue of Microorganisms (GCM) 10K type strain sequencing project: providing services to taxonomists for standard genome sequencing and annotation.</title>
        <authorList>
            <consortium name="The Broad Institute Genomics Platform"/>
            <consortium name="The Broad Institute Genome Sequencing Center for Infectious Disease"/>
            <person name="Wu L."/>
            <person name="Ma J."/>
        </authorList>
    </citation>
    <scope>NUCLEOTIDE SEQUENCE [LARGE SCALE GENOMIC DNA]</scope>
    <source>
        <strain evidence="14">JCM 18959</strain>
    </source>
</reference>
<dbReference type="RefSeq" id="WP_194415371.1">
    <property type="nucleotide sequence ID" value="NZ_BAABKZ010000005.1"/>
</dbReference>
<dbReference type="SMART" id="SM00433">
    <property type="entry name" value="TOP2c"/>
    <property type="match status" value="1"/>
</dbReference>
<keyword evidence="6" id="KW-0547">Nucleotide-binding</keyword>
<keyword evidence="10" id="KW-0238">DNA-binding</keyword>
<dbReference type="Proteomes" id="UP001501407">
    <property type="component" value="Unassembled WGS sequence"/>
</dbReference>
<dbReference type="InterPro" id="IPR001241">
    <property type="entry name" value="Topo_IIA"/>
</dbReference>
<evidence type="ECO:0000256" key="4">
    <source>
        <dbReference type="ARBA" id="ARBA00012895"/>
    </source>
</evidence>
<dbReference type="EC" id="5.6.2.2" evidence="4"/>
<dbReference type="InterPro" id="IPR013760">
    <property type="entry name" value="Topo_IIA-like_dom_sf"/>
</dbReference>